<evidence type="ECO:0000313" key="6">
    <source>
        <dbReference type="EMBL" id="KPJ50262.1"/>
    </source>
</evidence>
<accession>A0A0S7WJG9</accession>
<dbReference type="InterPro" id="IPR022928">
    <property type="entry name" value="RNA_2'-PTrans_KptA"/>
</dbReference>
<keyword evidence="2 5" id="KW-0808">Transferase</keyword>
<dbReference type="GO" id="GO:0006388">
    <property type="term" value="P:tRNA splicing, via endonucleolytic cleavage and ligation"/>
    <property type="evidence" value="ECO:0007669"/>
    <property type="project" value="UniProtKB-UniRule"/>
</dbReference>
<dbReference type="PANTHER" id="PTHR12684">
    <property type="entry name" value="PUTATIVE PHOSPHOTRANSFERASE"/>
    <property type="match status" value="1"/>
</dbReference>
<dbReference type="PANTHER" id="PTHR12684:SF2">
    <property type="entry name" value="TRNA 2'-PHOSPHOTRANSFERASE 1"/>
    <property type="match status" value="1"/>
</dbReference>
<gene>
    <name evidence="5" type="primary">kptA</name>
    <name evidence="6" type="ORF">AMJ40_03370</name>
</gene>
<keyword evidence="3 5" id="KW-0520">NAD</keyword>
<evidence type="ECO:0000256" key="3">
    <source>
        <dbReference type="ARBA" id="ARBA00023027"/>
    </source>
</evidence>
<dbReference type="Gene3D" id="1.10.10.970">
    <property type="entry name" value="RNA 2'-phosphotransferase, Tpt1/KptA family, N-terminal domain"/>
    <property type="match status" value="1"/>
</dbReference>
<dbReference type="Pfam" id="PF01885">
    <property type="entry name" value="PTS_2-RNA"/>
    <property type="match status" value="1"/>
</dbReference>
<dbReference type="HAMAP" id="MF_00299">
    <property type="entry name" value="KptA"/>
    <property type="match status" value="1"/>
</dbReference>
<evidence type="ECO:0000313" key="7">
    <source>
        <dbReference type="Proteomes" id="UP000051124"/>
    </source>
</evidence>
<comment type="caution">
    <text evidence="6">The sequence shown here is derived from an EMBL/GenBank/DDBJ whole genome shotgun (WGS) entry which is preliminary data.</text>
</comment>
<sequence length="188" mass="21837">MKKFERLSKKLSFLLRHHPEKWGITLTPDGWADVDLIARRLRIRAIDIEELVRQQTKQRFELKDGRIRALYGHTIDVEPVSRHTEPPAYLFHGTARETVETILKDGLLPMERRRVHLSESSEEAFAVGLRRDPNPTILRVRAREASRSGILFWKSGEVWLCERIPPGFIEIAYGETKPSGRGMEEKDE</sequence>
<dbReference type="InterPro" id="IPR042081">
    <property type="entry name" value="RNA_2'-PTrans_C"/>
</dbReference>
<dbReference type="InterPro" id="IPR042080">
    <property type="entry name" value="RNA_2'-PTrans_N"/>
</dbReference>
<dbReference type="Proteomes" id="UP000051124">
    <property type="component" value="Unassembled WGS sequence"/>
</dbReference>
<evidence type="ECO:0000256" key="1">
    <source>
        <dbReference type="ARBA" id="ARBA00009836"/>
    </source>
</evidence>
<reference evidence="6 7" key="1">
    <citation type="journal article" date="2015" name="Microbiome">
        <title>Genomic resolution of linkages in carbon, nitrogen, and sulfur cycling among widespread estuary sediment bacteria.</title>
        <authorList>
            <person name="Baker B.J."/>
            <person name="Lazar C.S."/>
            <person name="Teske A.P."/>
            <person name="Dick G.J."/>
        </authorList>
    </citation>
    <scope>NUCLEOTIDE SEQUENCE [LARGE SCALE GENOMIC DNA]</scope>
    <source>
        <strain evidence="6">DG_26</strain>
    </source>
</reference>
<name>A0A0S7WJG9_UNCT6</name>
<dbReference type="GO" id="GO:0000215">
    <property type="term" value="F:tRNA 2'-phosphotransferase activity"/>
    <property type="evidence" value="ECO:0007669"/>
    <property type="project" value="TreeGrafter"/>
</dbReference>
<dbReference type="AlphaFoldDB" id="A0A0S7WJG9"/>
<dbReference type="EMBL" id="LIZT01000026">
    <property type="protein sequence ID" value="KPJ50262.1"/>
    <property type="molecule type" value="Genomic_DNA"/>
</dbReference>
<comment type="similarity">
    <text evidence="1 5">Belongs to the KptA/TPT1 family.</text>
</comment>
<dbReference type="Gene3D" id="3.20.170.30">
    <property type="match status" value="1"/>
</dbReference>
<evidence type="ECO:0000256" key="4">
    <source>
        <dbReference type="ARBA" id="ARBA00025212"/>
    </source>
</evidence>
<evidence type="ECO:0000256" key="5">
    <source>
        <dbReference type="HAMAP-Rule" id="MF_00299"/>
    </source>
</evidence>
<dbReference type="GO" id="GO:0003950">
    <property type="term" value="F:NAD+ poly-ADP-ribosyltransferase activity"/>
    <property type="evidence" value="ECO:0007669"/>
    <property type="project" value="InterPro"/>
</dbReference>
<evidence type="ECO:0000256" key="2">
    <source>
        <dbReference type="ARBA" id="ARBA00022679"/>
    </source>
</evidence>
<dbReference type="SUPFAM" id="SSF56399">
    <property type="entry name" value="ADP-ribosylation"/>
    <property type="match status" value="1"/>
</dbReference>
<proteinExistence type="inferred from homology"/>
<dbReference type="EC" id="2.7.1.-" evidence="5"/>
<organism evidence="6 7">
    <name type="scientific">candidate division TA06 bacterium DG_26</name>
    <dbReference type="NCBI Taxonomy" id="1703771"/>
    <lineage>
        <taxon>Bacteria</taxon>
        <taxon>Bacteria division TA06</taxon>
    </lineage>
</organism>
<protein>
    <recommendedName>
        <fullName evidence="5">Probable RNA 2'-phosphotransferase</fullName>
        <ecNumber evidence="5">2.7.1.-</ecNumber>
    </recommendedName>
</protein>
<comment type="function">
    <text evidence="4 5">Removes the 2'-phosphate from RNA via an intermediate in which the phosphate is ADP-ribosylated by NAD followed by a presumed transesterification to release the RNA and generate ADP-ribose 1''-2''-cyclic phosphate (APPR&gt;P). May function as an ADP-ribosylase.</text>
</comment>
<dbReference type="InterPro" id="IPR002745">
    <property type="entry name" value="Ptrans_KptA/Tpt1"/>
</dbReference>